<name>A0A0C2YBW6_HEBCY</name>
<evidence type="ECO:0000313" key="2">
    <source>
        <dbReference type="Proteomes" id="UP000053424"/>
    </source>
</evidence>
<dbReference type="Proteomes" id="UP000053424">
    <property type="component" value="Unassembled WGS sequence"/>
</dbReference>
<gene>
    <name evidence="1" type="ORF">M413DRAFT_273100</name>
</gene>
<reference evidence="2" key="2">
    <citation type="submission" date="2015-01" db="EMBL/GenBank/DDBJ databases">
        <title>Evolutionary Origins and Diversification of the Mycorrhizal Mutualists.</title>
        <authorList>
            <consortium name="DOE Joint Genome Institute"/>
            <consortium name="Mycorrhizal Genomics Consortium"/>
            <person name="Kohler A."/>
            <person name="Kuo A."/>
            <person name="Nagy L.G."/>
            <person name="Floudas D."/>
            <person name="Copeland A."/>
            <person name="Barry K.W."/>
            <person name="Cichocki N."/>
            <person name="Veneault-Fourrey C."/>
            <person name="LaButti K."/>
            <person name="Lindquist E.A."/>
            <person name="Lipzen A."/>
            <person name="Lundell T."/>
            <person name="Morin E."/>
            <person name="Murat C."/>
            <person name="Riley R."/>
            <person name="Ohm R."/>
            <person name="Sun H."/>
            <person name="Tunlid A."/>
            <person name="Henrissat B."/>
            <person name="Grigoriev I.V."/>
            <person name="Hibbett D.S."/>
            <person name="Martin F."/>
        </authorList>
    </citation>
    <scope>NUCLEOTIDE SEQUENCE [LARGE SCALE GENOMIC DNA]</scope>
    <source>
        <strain evidence="2">h7</strain>
    </source>
</reference>
<dbReference type="EMBL" id="KN831770">
    <property type="protein sequence ID" value="KIM47343.1"/>
    <property type="molecule type" value="Genomic_DNA"/>
</dbReference>
<accession>A0A0C2YBW6</accession>
<evidence type="ECO:0000313" key="1">
    <source>
        <dbReference type="EMBL" id="KIM47343.1"/>
    </source>
</evidence>
<dbReference type="OrthoDB" id="3047110at2759"/>
<sequence>MEQDSNSQTGFGLPQDAVERVTLEARKEGVFAGLTGGLASAVIGGRLFGFKRNATLFCGARKHLSHLFKPMQPSLHGLHSQWRPFGLFFHPGLQRYCNGPTPRRGGTASVTSCQTQLRNSAGLREFFHITTASVACLHGWFRLS</sequence>
<dbReference type="AlphaFoldDB" id="A0A0C2YBW6"/>
<proteinExistence type="predicted"/>
<organism evidence="1 2">
    <name type="scientific">Hebeloma cylindrosporum</name>
    <dbReference type="NCBI Taxonomy" id="76867"/>
    <lineage>
        <taxon>Eukaryota</taxon>
        <taxon>Fungi</taxon>
        <taxon>Dikarya</taxon>
        <taxon>Basidiomycota</taxon>
        <taxon>Agaricomycotina</taxon>
        <taxon>Agaricomycetes</taxon>
        <taxon>Agaricomycetidae</taxon>
        <taxon>Agaricales</taxon>
        <taxon>Agaricineae</taxon>
        <taxon>Hymenogastraceae</taxon>
        <taxon>Hebeloma</taxon>
    </lineage>
</organism>
<keyword evidence="2" id="KW-1185">Reference proteome</keyword>
<dbReference type="HOGENOM" id="CLU_1796707_0_0_1"/>
<protein>
    <submittedName>
        <fullName evidence="1">Uncharacterized protein</fullName>
    </submittedName>
</protein>
<reference evidence="1 2" key="1">
    <citation type="submission" date="2014-04" db="EMBL/GenBank/DDBJ databases">
        <authorList>
            <consortium name="DOE Joint Genome Institute"/>
            <person name="Kuo A."/>
            <person name="Gay G."/>
            <person name="Dore J."/>
            <person name="Kohler A."/>
            <person name="Nagy L.G."/>
            <person name="Floudas D."/>
            <person name="Copeland A."/>
            <person name="Barry K.W."/>
            <person name="Cichocki N."/>
            <person name="Veneault-Fourrey C."/>
            <person name="LaButti K."/>
            <person name="Lindquist E.A."/>
            <person name="Lipzen A."/>
            <person name="Lundell T."/>
            <person name="Morin E."/>
            <person name="Murat C."/>
            <person name="Sun H."/>
            <person name="Tunlid A."/>
            <person name="Henrissat B."/>
            <person name="Grigoriev I.V."/>
            <person name="Hibbett D.S."/>
            <person name="Martin F."/>
            <person name="Nordberg H.P."/>
            <person name="Cantor M.N."/>
            <person name="Hua S.X."/>
        </authorList>
    </citation>
    <scope>NUCLEOTIDE SEQUENCE [LARGE SCALE GENOMIC DNA]</scope>
    <source>
        <strain evidence="2">h7</strain>
    </source>
</reference>